<dbReference type="RefSeq" id="WP_150641839.1">
    <property type="nucleotide sequence ID" value="NZ_CABVHQ010000013.1"/>
</dbReference>
<accession>A0A5E7BF07</accession>
<reference evidence="1 2" key="1">
    <citation type="submission" date="2019-09" db="EMBL/GenBank/DDBJ databases">
        <authorList>
            <person name="Chandra G."/>
            <person name="Truman W A."/>
        </authorList>
    </citation>
    <scope>NUCLEOTIDE SEQUENCE [LARGE SCALE GENOMIC DNA]</scope>
    <source>
        <strain evidence="1">PS691</strain>
    </source>
</reference>
<dbReference type="OrthoDB" id="9807414at2"/>
<dbReference type="PANTHER" id="PTHR45947">
    <property type="entry name" value="SULFOQUINOVOSYL TRANSFERASE SQD2"/>
    <property type="match status" value="1"/>
</dbReference>
<dbReference type="Pfam" id="PF13692">
    <property type="entry name" value="Glyco_trans_1_4"/>
    <property type="match status" value="1"/>
</dbReference>
<proteinExistence type="predicted"/>
<dbReference type="EMBL" id="CABVHQ010000013">
    <property type="protein sequence ID" value="VVN90055.1"/>
    <property type="molecule type" value="Genomic_DNA"/>
</dbReference>
<dbReference type="InterPro" id="IPR050194">
    <property type="entry name" value="Glycosyltransferase_grp1"/>
</dbReference>
<evidence type="ECO:0008006" key="3">
    <source>
        <dbReference type="Google" id="ProtNLM"/>
    </source>
</evidence>
<evidence type="ECO:0000313" key="2">
    <source>
        <dbReference type="Proteomes" id="UP000337909"/>
    </source>
</evidence>
<gene>
    <name evidence="1" type="ORF">PS691_01793</name>
</gene>
<organism evidence="1 2">
    <name type="scientific">Pseudomonas fluorescens</name>
    <dbReference type="NCBI Taxonomy" id="294"/>
    <lineage>
        <taxon>Bacteria</taxon>
        <taxon>Pseudomonadati</taxon>
        <taxon>Pseudomonadota</taxon>
        <taxon>Gammaproteobacteria</taxon>
        <taxon>Pseudomonadales</taxon>
        <taxon>Pseudomonadaceae</taxon>
        <taxon>Pseudomonas</taxon>
    </lineage>
</organism>
<dbReference type="Proteomes" id="UP000337909">
    <property type="component" value="Unassembled WGS sequence"/>
</dbReference>
<sequence length="405" mass="45802">MINEPYILFTRIPIIKDESGNIFTDPLWAKDLKLHLDYIENFGICCPVEKSTNLEGLKDITNLGIKWVFELNKDHGLKSVLKNLLPNFRVVRKACMKAKIVHSGGAGWAFPLSFYLLPLKPFMAFQWVIVIESSFWMLGQGEHKTFRKVIEHYAHKILLTRCLTAANARIFTQSFYREYFLGDDKRRTLINPATWVDKSNAASPGIVECRFQNRSDNTVRILLPSRLVIDKGILVVLAAIEKLQCTDINISITIMGDGELKEKCQRFATNSHGSINVQYQEPVDYGEQFFEALAHYDWVLIPTLKQEQPRIIFDAFSQGVPVIGSATSGIKDITNKDNAFTFETGNPSSLAEVIGHIARHPGLALKMGLAGLEYAAGKTHLQMHQDREIFLKEVVSPLHEPERAT</sequence>
<dbReference type="GO" id="GO:0016757">
    <property type="term" value="F:glycosyltransferase activity"/>
    <property type="evidence" value="ECO:0007669"/>
    <property type="project" value="TreeGrafter"/>
</dbReference>
<dbReference type="Gene3D" id="3.40.50.2000">
    <property type="entry name" value="Glycogen Phosphorylase B"/>
    <property type="match status" value="2"/>
</dbReference>
<protein>
    <recommendedName>
        <fullName evidence="3">Glycosyl transferase family 1 domain-containing protein</fullName>
    </recommendedName>
</protein>
<dbReference type="PANTHER" id="PTHR45947:SF3">
    <property type="entry name" value="SULFOQUINOVOSYL TRANSFERASE SQD2"/>
    <property type="match status" value="1"/>
</dbReference>
<dbReference type="SUPFAM" id="SSF53756">
    <property type="entry name" value="UDP-Glycosyltransferase/glycogen phosphorylase"/>
    <property type="match status" value="1"/>
</dbReference>
<evidence type="ECO:0000313" key="1">
    <source>
        <dbReference type="EMBL" id="VVN90055.1"/>
    </source>
</evidence>
<dbReference type="AlphaFoldDB" id="A0A5E7BF07"/>
<name>A0A5E7BF07_PSEFL</name>
<dbReference type="CDD" id="cd03801">
    <property type="entry name" value="GT4_PimA-like"/>
    <property type="match status" value="1"/>
</dbReference>